<gene>
    <name evidence="2" type="ORF">PXEA_LOCUS8384</name>
</gene>
<proteinExistence type="predicted"/>
<dbReference type="AlphaFoldDB" id="A0A3S4ZM10"/>
<name>A0A3S4ZM10_9PLAT</name>
<dbReference type="Proteomes" id="UP000784294">
    <property type="component" value="Unassembled WGS sequence"/>
</dbReference>
<reference evidence="2" key="1">
    <citation type="submission" date="2018-11" db="EMBL/GenBank/DDBJ databases">
        <authorList>
            <consortium name="Pathogen Informatics"/>
        </authorList>
    </citation>
    <scope>NUCLEOTIDE SEQUENCE</scope>
</reference>
<organism evidence="2 3">
    <name type="scientific">Protopolystoma xenopodis</name>
    <dbReference type="NCBI Taxonomy" id="117903"/>
    <lineage>
        <taxon>Eukaryota</taxon>
        <taxon>Metazoa</taxon>
        <taxon>Spiralia</taxon>
        <taxon>Lophotrochozoa</taxon>
        <taxon>Platyhelminthes</taxon>
        <taxon>Monogenea</taxon>
        <taxon>Polyopisthocotylea</taxon>
        <taxon>Polystomatidea</taxon>
        <taxon>Polystomatidae</taxon>
        <taxon>Protopolystoma</taxon>
    </lineage>
</organism>
<protein>
    <submittedName>
        <fullName evidence="2">Uncharacterized protein</fullName>
    </submittedName>
</protein>
<comment type="caution">
    <text evidence="2">The sequence shown here is derived from an EMBL/GenBank/DDBJ whole genome shotgun (WGS) entry which is preliminary data.</text>
</comment>
<feature type="compositionally biased region" description="Polar residues" evidence="1">
    <location>
        <begin position="1"/>
        <end position="15"/>
    </location>
</feature>
<dbReference type="EMBL" id="CAAALY010022855">
    <property type="protein sequence ID" value="VEL14944.1"/>
    <property type="molecule type" value="Genomic_DNA"/>
</dbReference>
<evidence type="ECO:0000313" key="2">
    <source>
        <dbReference type="EMBL" id="VEL14944.1"/>
    </source>
</evidence>
<keyword evidence="3" id="KW-1185">Reference proteome</keyword>
<evidence type="ECO:0000256" key="1">
    <source>
        <dbReference type="SAM" id="MobiDB-lite"/>
    </source>
</evidence>
<sequence>MFCVTITTSPQASDSKSLKSADFGTEAHDDDRISRPTLKRLVTSPAGHFHNISCTRWRQTPCQPYQQESISSSQSALMPRSRKTTYRYGIHECSRCSYDPVCYRSSDLQEQERPEKVN</sequence>
<accession>A0A3S4ZM10</accession>
<evidence type="ECO:0000313" key="3">
    <source>
        <dbReference type="Proteomes" id="UP000784294"/>
    </source>
</evidence>
<feature type="region of interest" description="Disordered" evidence="1">
    <location>
        <begin position="1"/>
        <end position="31"/>
    </location>
</feature>